<dbReference type="PANTHER" id="PTHR35791:SF1">
    <property type="entry name" value="UPF0754 MEMBRANE PROTEIN YHEB"/>
    <property type="match status" value="1"/>
</dbReference>
<evidence type="ECO:0000313" key="6">
    <source>
        <dbReference type="EMBL" id="OUM49146.1"/>
    </source>
</evidence>
<evidence type="ECO:0000256" key="5">
    <source>
        <dbReference type="ARBA" id="ARBA00023136"/>
    </source>
</evidence>
<keyword evidence="3" id="KW-0812">Transmembrane</keyword>
<comment type="caution">
    <text evidence="6">The sequence shown here is derived from an EMBL/GenBank/DDBJ whole genome shotgun (WGS) entry which is preliminary data.</text>
</comment>
<name>A0A1Y3MGG0_9BACI</name>
<protein>
    <submittedName>
        <fullName evidence="6">DUF445 domain-containing protein</fullName>
    </submittedName>
</protein>
<comment type="similarity">
    <text evidence="2">Belongs to the UPF0754 family.</text>
</comment>
<evidence type="ECO:0000256" key="4">
    <source>
        <dbReference type="ARBA" id="ARBA00022989"/>
    </source>
</evidence>
<dbReference type="InterPro" id="IPR016991">
    <property type="entry name" value="UCP032178"/>
</dbReference>
<dbReference type="Proteomes" id="UP000195321">
    <property type="component" value="Unassembled WGS sequence"/>
</dbReference>
<proteinExistence type="inferred from homology"/>
<evidence type="ECO:0000256" key="3">
    <source>
        <dbReference type="ARBA" id="ARBA00022692"/>
    </source>
</evidence>
<keyword evidence="5" id="KW-0472">Membrane</keyword>
<evidence type="ECO:0000256" key="2">
    <source>
        <dbReference type="ARBA" id="ARBA00008053"/>
    </source>
</evidence>
<reference evidence="6 7" key="1">
    <citation type="submission" date="2017-02" db="EMBL/GenBank/DDBJ databases">
        <title>Bacillus pseudomycoides isolate FSL K6-0042.</title>
        <authorList>
            <person name="Kovac J."/>
        </authorList>
    </citation>
    <scope>NUCLEOTIDE SEQUENCE [LARGE SCALE GENOMIC DNA]</scope>
    <source>
        <strain evidence="6 7">FSL K6-0042</strain>
    </source>
</reference>
<gene>
    <name evidence="6" type="ORF">BW425_09480</name>
</gene>
<comment type="subcellular location">
    <subcellularLocation>
        <location evidence="1">Cell membrane</location>
    </subcellularLocation>
</comment>
<dbReference type="RefSeq" id="WP_033671373.1">
    <property type="nucleotide sequence ID" value="NZ_CP189809.1"/>
</dbReference>
<dbReference type="EMBL" id="MWPX01000008">
    <property type="protein sequence ID" value="OUM49146.1"/>
    <property type="molecule type" value="Genomic_DNA"/>
</dbReference>
<dbReference type="InterPro" id="IPR007383">
    <property type="entry name" value="DUF445"/>
</dbReference>
<keyword evidence="4" id="KW-1133">Transmembrane helix</keyword>
<evidence type="ECO:0000313" key="7">
    <source>
        <dbReference type="Proteomes" id="UP000195321"/>
    </source>
</evidence>
<dbReference type="AlphaFoldDB" id="A0A1Y3MGG0"/>
<dbReference type="PANTHER" id="PTHR35791">
    <property type="entry name" value="UPF0754 MEMBRANE PROTEIN YHEB"/>
    <property type="match status" value="1"/>
</dbReference>
<organism evidence="6 7">
    <name type="scientific">Bacillus pseudomycoides</name>
    <dbReference type="NCBI Taxonomy" id="64104"/>
    <lineage>
        <taxon>Bacteria</taxon>
        <taxon>Bacillati</taxon>
        <taxon>Bacillota</taxon>
        <taxon>Bacilli</taxon>
        <taxon>Bacillales</taxon>
        <taxon>Bacillaceae</taxon>
        <taxon>Bacillus</taxon>
        <taxon>Bacillus cereus group</taxon>
    </lineage>
</organism>
<dbReference type="PIRSF" id="PIRSF032178">
    <property type="entry name" value="UCP032178"/>
    <property type="match status" value="1"/>
</dbReference>
<evidence type="ECO:0000256" key="1">
    <source>
        <dbReference type="ARBA" id="ARBA00004236"/>
    </source>
</evidence>
<sequence>MEGWYCVMNMWLNMLTTTGLGAIIGGYTNHLAIKMLFRPHRPIYIGKFRVPFTPGLIPKRRDELAVQLGKMVVDHLLTPEGIGKKLTDENFQQELIQWGQVEIDKILVNEQSLREVLEKWGLEHVEGKTIQKIESMIVEKIETFLSQYYTYTWEQALPSSVHEKVEQMLPNVASFILERGKSFFESEEGKERLAKMIDDFFVSRGTLLNLVGMFLGNVSLVDRLQPEVIKFLGQEGTKQLLSDVLQKEWEKLKGREVKELDSFIEKETIVKSILSTVKIEGTVRGFFNQSVQKVCEPVREKVVQTMIPSLVKKGLAWGINNTEQILKNLRLAEIVQQEVSTFSTERLEDLVLSITKSELKMITYLGALLGGTIGLIQGIVLLFLM</sequence>
<dbReference type="Pfam" id="PF04286">
    <property type="entry name" value="DUF445"/>
    <property type="match status" value="1"/>
</dbReference>
<accession>A0A1Y3MGG0</accession>
<dbReference type="GO" id="GO:0005886">
    <property type="term" value="C:plasma membrane"/>
    <property type="evidence" value="ECO:0007669"/>
    <property type="project" value="UniProtKB-SubCell"/>
</dbReference>